<dbReference type="Proteomes" id="UP000575898">
    <property type="component" value="Unassembled WGS sequence"/>
</dbReference>
<evidence type="ECO:0000313" key="11">
    <source>
        <dbReference type="Proteomes" id="UP000575898"/>
    </source>
</evidence>
<feature type="transmembrane region" description="Helical" evidence="8">
    <location>
        <begin position="43"/>
        <end position="64"/>
    </location>
</feature>
<accession>A0A840MSX4</accession>
<keyword evidence="11" id="KW-1185">Reference proteome</keyword>
<feature type="transmembrane region" description="Helical" evidence="8">
    <location>
        <begin position="450"/>
        <end position="466"/>
    </location>
</feature>
<dbReference type="PROSITE" id="PS50928">
    <property type="entry name" value="ABC_TM1"/>
    <property type="match status" value="2"/>
</dbReference>
<dbReference type="EMBL" id="JACHHY010000027">
    <property type="protein sequence ID" value="MBB5020189.1"/>
    <property type="molecule type" value="Genomic_DNA"/>
</dbReference>
<name>A0A840MSX4_9PROT</name>
<feature type="domain" description="ABC transmembrane type-1" evidence="9">
    <location>
        <begin position="38"/>
        <end position="239"/>
    </location>
</feature>
<feature type="transmembrane region" description="Helical" evidence="8">
    <location>
        <begin position="179"/>
        <end position="201"/>
    </location>
</feature>
<proteinExistence type="inferred from homology"/>
<evidence type="ECO:0000256" key="5">
    <source>
        <dbReference type="ARBA" id="ARBA00022692"/>
    </source>
</evidence>
<feature type="transmembrane region" description="Helical" evidence="8">
    <location>
        <begin position="310"/>
        <end position="332"/>
    </location>
</feature>
<dbReference type="PANTHER" id="PTHR43357">
    <property type="entry name" value="INNER MEMBRANE ABC TRANSPORTER PERMEASE PROTEIN YDCV"/>
    <property type="match status" value="1"/>
</dbReference>
<evidence type="ECO:0000256" key="3">
    <source>
        <dbReference type="ARBA" id="ARBA00022475"/>
    </source>
</evidence>
<evidence type="ECO:0000256" key="4">
    <source>
        <dbReference type="ARBA" id="ARBA00022519"/>
    </source>
</evidence>
<dbReference type="GO" id="GO:0055085">
    <property type="term" value="P:transmembrane transport"/>
    <property type="evidence" value="ECO:0007669"/>
    <property type="project" value="InterPro"/>
</dbReference>
<keyword evidence="5 8" id="KW-0812">Transmembrane</keyword>
<dbReference type="Pfam" id="PF00528">
    <property type="entry name" value="BPD_transp_1"/>
    <property type="match status" value="2"/>
</dbReference>
<evidence type="ECO:0000256" key="6">
    <source>
        <dbReference type="ARBA" id="ARBA00022989"/>
    </source>
</evidence>
<evidence type="ECO:0000259" key="9">
    <source>
        <dbReference type="PROSITE" id="PS50928"/>
    </source>
</evidence>
<feature type="transmembrane region" description="Helical" evidence="8">
    <location>
        <begin position="213"/>
        <end position="240"/>
    </location>
</feature>
<evidence type="ECO:0000256" key="1">
    <source>
        <dbReference type="ARBA" id="ARBA00004429"/>
    </source>
</evidence>
<dbReference type="InterPro" id="IPR035906">
    <property type="entry name" value="MetI-like_sf"/>
</dbReference>
<organism evidence="10 11">
    <name type="scientific">Chitinivorax tropicus</name>
    <dbReference type="NCBI Taxonomy" id="714531"/>
    <lineage>
        <taxon>Bacteria</taxon>
        <taxon>Pseudomonadati</taxon>
        <taxon>Pseudomonadota</taxon>
        <taxon>Betaproteobacteria</taxon>
        <taxon>Chitinivorax</taxon>
    </lineage>
</organism>
<evidence type="ECO:0000256" key="7">
    <source>
        <dbReference type="ARBA" id="ARBA00023136"/>
    </source>
</evidence>
<reference evidence="10 11" key="1">
    <citation type="submission" date="2020-08" db="EMBL/GenBank/DDBJ databases">
        <title>Genomic Encyclopedia of Type Strains, Phase IV (KMG-IV): sequencing the most valuable type-strain genomes for metagenomic binning, comparative biology and taxonomic classification.</title>
        <authorList>
            <person name="Goeker M."/>
        </authorList>
    </citation>
    <scope>NUCLEOTIDE SEQUENCE [LARGE SCALE GENOMIC DNA]</scope>
    <source>
        <strain evidence="10 11">DSM 27165</strain>
    </source>
</reference>
<feature type="transmembrane region" description="Helical" evidence="8">
    <location>
        <begin position="353"/>
        <end position="372"/>
    </location>
</feature>
<dbReference type="GO" id="GO:0005886">
    <property type="term" value="C:plasma membrane"/>
    <property type="evidence" value="ECO:0007669"/>
    <property type="project" value="UniProtKB-SubCell"/>
</dbReference>
<dbReference type="CDD" id="cd06261">
    <property type="entry name" value="TM_PBP2"/>
    <property type="match status" value="2"/>
</dbReference>
<dbReference type="PANTHER" id="PTHR43357:SF3">
    <property type="entry name" value="FE(3+)-TRANSPORT SYSTEM PERMEASE PROTEIN FBPB 2"/>
    <property type="match status" value="1"/>
</dbReference>
<sequence length="530" mass="58180">MLIALVPLIPLGIVLSAWLQPPNDVWPHLVETLLPELVANTTWLALGVGVGTSLLGVGLAWLTAIHQFPGRRFFRWALMLPLAMPAYVMAFAIVGLLEFTGPIQTLLREWFGSSAGFPRIRSRSGVILVMSFALYPYVYLLALNAFQSQGRRALEAAQSLGLSRTQGFFKVALPMARPWIIAGVMLAMMETLADFGTVSIFNYDTFTTAIYKAWFQMFSLPAATQLASLLVMVVLALAVAEQHARGHRRYTPAGRTTQQQRIPLLGWQAWGATLACSLVLALAFIVPAMQLVWWAMGIIQHDLDARYIDFVLHSILLAAFAALLVATCALALSYTQRRLPDRTSHWVSRLATLGYAIPGSVLAVGIFVPIAWLDNQLLAYGKAWLPNGTHQILNGTLTVVLLAYLARFMAVGVSPVESAMHRITPSQDEAARSLGLGGLQLIRRVHLPQLNAGLLSAMLLVFVDVMKEMPITLMTRPFGWDTLAIRVFEMTSEGEWQRAALPAISLVIAGLLPVLLLMRQTDQSTSDVSN</sequence>
<comment type="similarity">
    <text evidence="8">Belongs to the binding-protein-dependent transport system permease family.</text>
</comment>
<feature type="transmembrane region" description="Helical" evidence="8">
    <location>
        <begin position="392"/>
        <end position="413"/>
    </location>
</feature>
<keyword evidence="6 8" id="KW-1133">Transmembrane helix</keyword>
<keyword evidence="7 8" id="KW-0472">Membrane</keyword>
<comment type="subcellular location">
    <subcellularLocation>
        <location evidence="1">Cell inner membrane</location>
        <topology evidence="1">Multi-pass membrane protein</topology>
    </subcellularLocation>
    <subcellularLocation>
        <location evidence="8">Cell membrane</location>
        <topology evidence="8">Multi-pass membrane protein</topology>
    </subcellularLocation>
</comment>
<feature type="transmembrane region" description="Helical" evidence="8">
    <location>
        <begin position="269"/>
        <end position="290"/>
    </location>
</feature>
<dbReference type="FunFam" id="1.10.3720.10:FF:000088">
    <property type="entry name" value="Iron(III) ABC transporter, permease protein"/>
    <property type="match status" value="1"/>
</dbReference>
<evidence type="ECO:0000256" key="8">
    <source>
        <dbReference type="RuleBase" id="RU363032"/>
    </source>
</evidence>
<evidence type="ECO:0000256" key="2">
    <source>
        <dbReference type="ARBA" id="ARBA00022448"/>
    </source>
</evidence>
<keyword evidence="2 8" id="KW-0813">Transport</keyword>
<dbReference type="InterPro" id="IPR000515">
    <property type="entry name" value="MetI-like"/>
</dbReference>
<protein>
    <submittedName>
        <fullName evidence="10">Iron(III) transport system permease protein</fullName>
    </submittedName>
</protein>
<dbReference type="Gene3D" id="1.10.3720.10">
    <property type="entry name" value="MetI-like"/>
    <property type="match status" value="2"/>
</dbReference>
<keyword evidence="3" id="KW-1003">Cell membrane</keyword>
<dbReference type="RefSeq" id="WP_246491060.1">
    <property type="nucleotide sequence ID" value="NZ_JACHHY010000027.1"/>
</dbReference>
<feature type="domain" description="ABC transmembrane type-1" evidence="9">
    <location>
        <begin position="311"/>
        <end position="517"/>
    </location>
</feature>
<feature type="transmembrane region" description="Helical" evidence="8">
    <location>
        <begin position="76"/>
        <end position="97"/>
    </location>
</feature>
<feature type="transmembrane region" description="Helical" evidence="8">
    <location>
        <begin position="126"/>
        <end position="146"/>
    </location>
</feature>
<evidence type="ECO:0000313" key="10">
    <source>
        <dbReference type="EMBL" id="MBB5020189.1"/>
    </source>
</evidence>
<dbReference type="AlphaFoldDB" id="A0A840MSX4"/>
<gene>
    <name evidence="10" type="ORF">HNQ59_003506</name>
</gene>
<feature type="transmembrane region" description="Helical" evidence="8">
    <location>
        <begin position="499"/>
        <end position="518"/>
    </location>
</feature>
<dbReference type="SUPFAM" id="SSF161098">
    <property type="entry name" value="MetI-like"/>
    <property type="match status" value="2"/>
</dbReference>
<comment type="caution">
    <text evidence="10">The sequence shown here is derived from an EMBL/GenBank/DDBJ whole genome shotgun (WGS) entry which is preliminary data.</text>
</comment>
<keyword evidence="4" id="KW-0997">Cell inner membrane</keyword>